<evidence type="ECO:0000313" key="3">
    <source>
        <dbReference type="EMBL" id="HJC66556.1"/>
    </source>
</evidence>
<sequence>MKVYISVDIEGTAGTTSWAATELGDKEHGAAAREMTLEAVAACEGVLQAGADEIYVKDAHDSGRNMDLSLFPKEAKVIYDWSLTPDSMIAGLDDSFDALLFVGYHSPAGLAGSPLCHTMNLNNSWVKINGHLASEFTLHSLLAASKGVPSVFLSGDQALCEHSRRLVPELTTVAVKSGLGRATINLSSQMALDQIREGAARSLAHKEGCLPEVPEELTLEIRFKDYFRALRASYYPGVIRLDDFTVSYTARTMDQLMTARMFIL</sequence>
<comment type="caution">
    <text evidence="3">The sequence shown here is derived from an EMBL/GenBank/DDBJ whole genome shotgun (WGS) entry which is preliminary data.</text>
</comment>
<name>A0A9D2PTT0_9FIRM</name>
<evidence type="ECO:0000256" key="2">
    <source>
        <dbReference type="PIRSR" id="PIRSR015853-2"/>
    </source>
</evidence>
<dbReference type="SUPFAM" id="SSF63992">
    <property type="entry name" value="Dipeptide transport protein"/>
    <property type="match status" value="1"/>
</dbReference>
<accession>A0A9D2PTT0</accession>
<feature type="binding site" evidence="2">
    <location>
        <position position="105"/>
    </location>
    <ligand>
        <name>Zn(2+)</name>
        <dbReference type="ChEBI" id="CHEBI:29105"/>
        <label>2</label>
    </ligand>
</feature>
<feature type="binding site" evidence="2">
    <location>
        <position position="8"/>
    </location>
    <ligand>
        <name>Zn(2+)</name>
        <dbReference type="ChEBI" id="CHEBI:29105"/>
        <label>1</label>
    </ligand>
</feature>
<dbReference type="Pfam" id="PF04951">
    <property type="entry name" value="Peptidase_M55"/>
    <property type="match status" value="1"/>
</dbReference>
<proteinExistence type="predicted"/>
<dbReference type="Gene3D" id="3.30.1360.130">
    <property type="entry name" value="Dipeptide transport protein"/>
    <property type="match status" value="1"/>
</dbReference>
<dbReference type="Proteomes" id="UP000823863">
    <property type="component" value="Unassembled WGS sequence"/>
</dbReference>
<reference evidence="3" key="1">
    <citation type="journal article" date="2021" name="PeerJ">
        <title>Extensive microbial diversity within the chicken gut microbiome revealed by metagenomics and culture.</title>
        <authorList>
            <person name="Gilroy R."/>
            <person name="Ravi A."/>
            <person name="Getino M."/>
            <person name="Pursley I."/>
            <person name="Horton D.L."/>
            <person name="Alikhan N.F."/>
            <person name="Baker D."/>
            <person name="Gharbi K."/>
            <person name="Hall N."/>
            <person name="Watson M."/>
            <person name="Adriaenssens E.M."/>
            <person name="Foster-Nyarko E."/>
            <person name="Jarju S."/>
            <person name="Secka A."/>
            <person name="Antonio M."/>
            <person name="Oren A."/>
            <person name="Chaudhuri R.R."/>
            <person name="La Ragione R."/>
            <person name="Hildebrand F."/>
            <person name="Pallen M.J."/>
        </authorList>
    </citation>
    <scope>NUCLEOTIDE SEQUENCE</scope>
    <source>
        <strain evidence="3">CHK198-12963</strain>
    </source>
</reference>
<evidence type="ECO:0000313" key="4">
    <source>
        <dbReference type="Proteomes" id="UP000823863"/>
    </source>
</evidence>
<evidence type="ECO:0000256" key="1">
    <source>
        <dbReference type="PIRSR" id="PIRSR015853-1"/>
    </source>
</evidence>
<dbReference type="PIRSF" id="PIRSF015853">
    <property type="entry name" value="Pep_DppA"/>
    <property type="match status" value="1"/>
</dbReference>
<dbReference type="InterPro" id="IPR007035">
    <property type="entry name" value="Peptidase_M55"/>
</dbReference>
<dbReference type="EMBL" id="DWWB01000040">
    <property type="protein sequence ID" value="HJC66556.1"/>
    <property type="molecule type" value="Genomic_DNA"/>
</dbReference>
<dbReference type="AlphaFoldDB" id="A0A9D2PTT0"/>
<keyword evidence="2" id="KW-0479">Metal-binding</keyword>
<reference evidence="3" key="2">
    <citation type="submission" date="2021-04" db="EMBL/GenBank/DDBJ databases">
        <authorList>
            <person name="Gilroy R."/>
        </authorList>
    </citation>
    <scope>NUCLEOTIDE SEQUENCE</scope>
    <source>
        <strain evidence="3">CHK198-12963</strain>
    </source>
</reference>
<organism evidence="3 4">
    <name type="scientific">Candidatus Enterocloster excrementigallinarum</name>
    <dbReference type="NCBI Taxonomy" id="2838558"/>
    <lineage>
        <taxon>Bacteria</taxon>
        <taxon>Bacillati</taxon>
        <taxon>Bacillota</taxon>
        <taxon>Clostridia</taxon>
        <taxon>Lachnospirales</taxon>
        <taxon>Lachnospiraceae</taxon>
        <taxon>Enterocloster</taxon>
    </lineage>
</organism>
<feature type="binding site" evidence="2">
    <location>
        <position position="60"/>
    </location>
    <ligand>
        <name>Zn(2+)</name>
        <dbReference type="ChEBI" id="CHEBI:29105"/>
        <label>2</label>
    </ligand>
</feature>
<gene>
    <name evidence="3" type="ORF">H9931_07550</name>
</gene>
<dbReference type="GO" id="GO:0046872">
    <property type="term" value="F:metal ion binding"/>
    <property type="evidence" value="ECO:0007669"/>
    <property type="project" value="UniProtKB-KW"/>
</dbReference>
<dbReference type="InterPro" id="IPR027476">
    <property type="entry name" value="DppA_N"/>
</dbReference>
<dbReference type="InterPro" id="IPR036177">
    <property type="entry name" value="Peptidase_M55_sf"/>
</dbReference>
<feature type="binding site" evidence="2">
    <location>
        <position position="10"/>
    </location>
    <ligand>
        <name>Zn(2+)</name>
        <dbReference type="ChEBI" id="CHEBI:29105"/>
        <label>1</label>
    </ligand>
</feature>
<keyword evidence="2" id="KW-0862">Zinc</keyword>
<feature type="active site" description="Nucleophile" evidence="1">
    <location>
        <position position="117"/>
    </location>
</feature>
<feature type="binding site" evidence="2">
    <location>
        <position position="8"/>
    </location>
    <ligand>
        <name>Zn(2+)</name>
        <dbReference type="ChEBI" id="CHEBI:29105"/>
        <label>2</label>
    </ligand>
</feature>
<protein>
    <submittedName>
        <fullName evidence="3">M55 family metallopeptidase</fullName>
    </submittedName>
</protein>
<dbReference type="Gene3D" id="3.40.50.10780">
    <property type="entry name" value="Dipeptide transport protein"/>
    <property type="match status" value="1"/>
</dbReference>
<feature type="binding site" evidence="2">
    <location>
        <position position="135"/>
    </location>
    <ligand>
        <name>Zn(2+)</name>
        <dbReference type="ChEBI" id="CHEBI:29105"/>
        <label>2</label>
    </ligand>
</feature>
<dbReference type="CDD" id="cd08770">
    <property type="entry name" value="DAP_dppA_3"/>
    <property type="match status" value="1"/>
</dbReference>